<dbReference type="GO" id="GO:0010468">
    <property type="term" value="P:regulation of gene expression"/>
    <property type="evidence" value="ECO:0007669"/>
    <property type="project" value="TreeGrafter"/>
</dbReference>
<evidence type="ECO:0000256" key="2">
    <source>
        <dbReference type="ARBA" id="ARBA00022723"/>
    </source>
</evidence>
<keyword evidence="5" id="KW-0862">Zinc</keyword>
<evidence type="ECO:0000256" key="3">
    <source>
        <dbReference type="ARBA" id="ARBA00022737"/>
    </source>
</evidence>
<dbReference type="InterPro" id="IPR050331">
    <property type="entry name" value="Zinc_finger"/>
</dbReference>
<dbReference type="GO" id="GO:0008276">
    <property type="term" value="F:protein methyltransferase activity"/>
    <property type="evidence" value="ECO:0007669"/>
    <property type="project" value="UniProtKB-ARBA"/>
</dbReference>
<gene>
    <name evidence="10" type="ORF">NQ314_014750</name>
</gene>
<keyword evidence="4" id="KW-0863">Zinc-finger</keyword>
<evidence type="ECO:0000259" key="9">
    <source>
        <dbReference type="PROSITE" id="PS50280"/>
    </source>
</evidence>
<dbReference type="PROSITE" id="PS50280">
    <property type="entry name" value="SET"/>
    <property type="match status" value="1"/>
</dbReference>
<dbReference type="GO" id="GO:0005634">
    <property type="term" value="C:nucleus"/>
    <property type="evidence" value="ECO:0007669"/>
    <property type="project" value="UniProtKB-SubCell"/>
</dbReference>
<evidence type="ECO:0000256" key="7">
    <source>
        <dbReference type="ARBA" id="ARBA00023163"/>
    </source>
</evidence>
<keyword evidence="8" id="KW-0539">Nucleus</keyword>
<evidence type="ECO:0000256" key="1">
    <source>
        <dbReference type="ARBA" id="ARBA00004123"/>
    </source>
</evidence>
<dbReference type="Proteomes" id="UP001162156">
    <property type="component" value="Unassembled WGS sequence"/>
</dbReference>
<reference evidence="10" key="1">
    <citation type="journal article" date="2023" name="Insect Mol. Biol.">
        <title>Genome sequencing provides insights into the evolution of gene families encoding plant cell wall-degrading enzymes in longhorned beetles.</title>
        <authorList>
            <person name="Shin N.R."/>
            <person name="Okamura Y."/>
            <person name="Kirsch R."/>
            <person name="Pauchet Y."/>
        </authorList>
    </citation>
    <scope>NUCLEOTIDE SEQUENCE</scope>
    <source>
        <strain evidence="10">RBIC_L_NR</strain>
    </source>
</reference>
<feature type="domain" description="SET" evidence="9">
    <location>
        <begin position="25"/>
        <end position="130"/>
    </location>
</feature>
<keyword evidence="6" id="KW-0805">Transcription regulation</keyword>
<evidence type="ECO:0000256" key="6">
    <source>
        <dbReference type="ARBA" id="ARBA00023015"/>
    </source>
</evidence>
<dbReference type="Gene3D" id="2.170.270.10">
    <property type="entry name" value="SET domain"/>
    <property type="match status" value="1"/>
</dbReference>
<evidence type="ECO:0000313" key="10">
    <source>
        <dbReference type="EMBL" id="KAJ8932331.1"/>
    </source>
</evidence>
<keyword evidence="7" id="KW-0804">Transcription</keyword>
<dbReference type="GO" id="GO:0008270">
    <property type="term" value="F:zinc ion binding"/>
    <property type="evidence" value="ECO:0007669"/>
    <property type="project" value="UniProtKB-KW"/>
</dbReference>
<evidence type="ECO:0000256" key="8">
    <source>
        <dbReference type="ARBA" id="ARBA00023242"/>
    </source>
</evidence>
<dbReference type="InterPro" id="IPR046341">
    <property type="entry name" value="SET_dom_sf"/>
</dbReference>
<protein>
    <recommendedName>
        <fullName evidence="9">SET domain-containing protein</fullName>
    </recommendedName>
</protein>
<dbReference type="AlphaFoldDB" id="A0AAV8X1I4"/>
<dbReference type="GO" id="GO:0008170">
    <property type="term" value="F:N-methyltransferase activity"/>
    <property type="evidence" value="ECO:0007669"/>
    <property type="project" value="UniProtKB-ARBA"/>
</dbReference>
<evidence type="ECO:0000313" key="11">
    <source>
        <dbReference type="Proteomes" id="UP001162156"/>
    </source>
</evidence>
<accession>A0AAV8X1I4</accession>
<dbReference type="PANTHER" id="PTHR16515:SF66">
    <property type="entry name" value="C2H2-TYPE DOMAIN-CONTAINING PROTEIN"/>
    <property type="match status" value="1"/>
</dbReference>
<dbReference type="PANTHER" id="PTHR16515">
    <property type="entry name" value="PR DOMAIN ZINC FINGER PROTEIN"/>
    <property type="match status" value="1"/>
</dbReference>
<feature type="non-terminal residue" evidence="10">
    <location>
        <position position="157"/>
    </location>
</feature>
<dbReference type="GO" id="GO:0008757">
    <property type="term" value="F:S-adenosylmethionine-dependent methyltransferase activity"/>
    <property type="evidence" value="ECO:0007669"/>
    <property type="project" value="UniProtKB-ARBA"/>
</dbReference>
<comment type="caution">
    <text evidence="10">The sequence shown here is derived from an EMBL/GenBank/DDBJ whole genome shotgun (WGS) entry which is preliminary data.</text>
</comment>
<evidence type="ECO:0000256" key="4">
    <source>
        <dbReference type="ARBA" id="ARBA00022771"/>
    </source>
</evidence>
<dbReference type="EMBL" id="JANEYF010004056">
    <property type="protein sequence ID" value="KAJ8932331.1"/>
    <property type="molecule type" value="Genomic_DNA"/>
</dbReference>
<name>A0AAV8X1I4_9CUCU</name>
<proteinExistence type="predicted"/>
<keyword evidence="11" id="KW-1185">Reference proteome</keyword>
<dbReference type="InterPro" id="IPR001214">
    <property type="entry name" value="SET_dom"/>
</dbReference>
<dbReference type="SUPFAM" id="SSF82199">
    <property type="entry name" value="SET domain"/>
    <property type="match status" value="1"/>
</dbReference>
<keyword evidence="2" id="KW-0479">Metal-binding</keyword>
<dbReference type="Pfam" id="PF21549">
    <property type="entry name" value="PRDM2_PR"/>
    <property type="match status" value="1"/>
</dbReference>
<comment type="subcellular location">
    <subcellularLocation>
        <location evidence="1">Nucleus</location>
    </subcellularLocation>
</comment>
<organism evidence="10 11">
    <name type="scientific">Rhamnusium bicolor</name>
    <dbReference type="NCBI Taxonomy" id="1586634"/>
    <lineage>
        <taxon>Eukaryota</taxon>
        <taxon>Metazoa</taxon>
        <taxon>Ecdysozoa</taxon>
        <taxon>Arthropoda</taxon>
        <taxon>Hexapoda</taxon>
        <taxon>Insecta</taxon>
        <taxon>Pterygota</taxon>
        <taxon>Neoptera</taxon>
        <taxon>Endopterygota</taxon>
        <taxon>Coleoptera</taxon>
        <taxon>Polyphaga</taxon>
        <taxon>Cucujiformia</taxon>
        <taxon>Chrysomeloidea</taxon>
        <taxon>Cerambycidae</taxon>
        <taxon>Lepturinae</taxon>
        <taxon>Rhagiini</taxon>
        <taxon>Rhamnusium</taxon>
    </lineage>
</organism>
<sequence>MLVCLKDYPVAIGTEDRAKKTVPKGILEIRSSQIHGFGVFTVRDVRKGIQMGPYRGQVTRVDTANGYSWKLRDGRLIDAGNETNSNWMRYVNCARNMAEQNTVAFQYKGNLYYRTCKEIKSGEELLVYYGQSFAKNLGIDVKKYFQPDEEEVNLSYF</sequence>
<keyword evidence="3" id="KW-0677">Repeat</keyword>
<evidence type="ECO:0000256" key="5">
    <source>
        <dbReference type="ARBA" id="ARBA00022833"/>
    </source>
</evidence>